<feature type="region of interest" description="Disordered" evidence="2">
    <location>
        <begin position="164"/>
        <end position="183"/>
    </location>
</feature>
<evidence type="ECO:0000256" key="3">
    <source>
        <dbReference type="SAM" id="Phobius"/>
    </source>
</evidence>
<accession>A0A4Y9YZE8</accession>
<keyword evidence="3" id="KW-0812">Transmembrane</keyword>
<dbReference type="Proteomes" id="UP000298327">
    <property type="component" value="Unassembled WGS sequence"/>
</dbReference>
<evidence type="ECO:0000256" key="1">
    <source>
        <dbReference type="SAM" id="Coils"/>
    </source>
</evidence>
<proteinExistence type="predicted"/>
<protein>
    <submittedName>
        <fullName evidence="4">Uncharacterized protein</fullName>
    </submittedName>
</protein>
<comment type="caution">
    <text evidence="4">The sequence shown here is derived from an EMBL/GenBank/DDBJ whole genome shotgun (WGS) entry which is preliminary data.</text>
</comment>
<keyword evidence="5" id="KW-1185">Reference proteome</keyword>
<gene>
    <name evidence="4" type="ORF">EVG20_g3871</name>
</gene>
<feature type="transmembrane region" description="Helical" evidence="3">
    <location>
        <begin position="378"/>
        <end position="399"/>
    </location>
</feature>
<evidence type="ECO:0000256" key="2">
    <source>
        <dbReference type="SAM" id="MobiDB-lite"/>
    </source>
</evidence>
<feature type="coiled-coil region" evidence="1">
    <location>
        <begin position="271"/>
        <end position="327"/>
    </location>
</feature>
<sequence length="561" mass="61570">MCWSADNWREEREDGRGRVVAGTRGSDAGVYSHFSNPKSPSANKSANHFYYASQCNRRQAPSLSQAFGGVQQPGAGLDSSSFPPRPPPFTVGLPWTLSAPSAGEPPGRLESNRLERRAPCSQYPPRSSQLPTVSESPTLRAEVVNARSLFSQIEMTLKEIDVSAANMSDPPPTGIRRSPEPPKMMPAVPAALRGLREGHHDVSFAEGGESKKTFGLTCHHVVLKVDADNNEDYTLRGAGARRKNVQILGTGAFDALLDSIRLRIGRHGTMVEIHKADIEKLERMLESEDEDDVEEANEGLAKVRTRLADANKAIEDLEKIFNTVEKDWDPASQRVIGHIRRSPPVAFNVQPGGYTEDWAAIELDGAKFKNLKGNFIDLGAFLFYFIIFFVVVASSDAFVHTCQVRRLRATSSRSRCTHVTTGDRLLPLRDMITEELMHAPDMLDRDNEACLLVIKNGSATGVTIGRATGIESFVRDEDTGDVSLQWAIYRDNYDNKPGVFSAPGDSGTMVADGLGRMGGILNGGAGKTESSDVTYATPMWWIWPRVKAEFPHANLYPTTIV</sequence>
<keyword evidence="3" id="KW-0472">Membrane</keyword>
<dbReference type="OrthoDB" id="3215905at2759"/>
<keyword evidence="3" id="KW-1133">Transmembrane helix</keyword>
<feature type="region of interest" description="Disordered" evidence="2">
    <location>
        <begin position="94"/>
        <end position="113"/>
    </location>
</feature>
<feature type="compositionally biased region" description="Basic and acidic residues" evidence="2">
    <location>
        <begin position="7"/>
        <end position="17"/>
    </location>
</feature>
<feature type="region of interest" description="Disordered" evidence="2">
    <location>
        <begin position="66"/>
        <end position="87"/>
    </location>
</feature>
<feature type="region of interest" description="Disordered" evidence="2">
    <location>
        <begin position="1"/>
        <end position="45"/>
    </location>
</feature>
<organism evidence="4 5">
    <name type="scientific">Dentipellis fragilis</name>
    <dbReference type="NCBI Taxonomy" id="205917"/>
    <lineage>
        <taxon>Eukaryota</taxon>
        <taxon>Fungi</taxon>
        <taxon>Dikarya</taxon>
        <taxon>Basidiomycota</taxon>
        <taxon>Agaricomycotina</taxon>
        <taxon>Agaricomycetes</taxon>
        <taxon>Russulales</taxon>
        <taxon>Hericiaceae</taxon>
        <taxon>Dentipellis</taxon>
    </lineage>
</organism>
<keyword evidence="1" id="KW-0175">Coiled coil</keyword>
<evidence type="ECO:0000313" key="5">
    <source>
        <dbReference type="Proteomes" id="UP000298327"/>
    </source>
</evidence>
<reference evidence="4 5" key="1">
    <citation type="submission" date="2019-02" db="EMBL/GenBank/DDBJ databases">
        <title>Genome sequencing of the rare red list fungi Dentipellis fragilis.</title>
        <authorList>
            <person name="Buettner E."/>
            <person name="Kellner H."/>
        </authorList>
    </citation>
    <scope>NUCLEOTIDE SEQUENCE [LARGE SCALE GENOMIC DNA]</scope>
    <source>
        <strain evidence="4 5">DSM 105465</strain>
    </source>
</reference>
<feature type="compositionally biased region" description="Polar residues" evidence="2">
    <location>
        <begin position="33"/>
        <end position="45"/>
    </location>
</feature>
<name>A0A4Y9YZE8_9AGAM</name>
<evidence type="ECO:0000313" key="4">
    <source>
        <dbReference type="EMBL" id="TFY67632.1"/>
    </source>
</evidence>
<dbReference type="AlphaFoldDB" id="A0A4Y9YZE8"/>
<dbReference type="EMBL" id="SEOQ01000185">
    <property type="protein sequence ID" value="TFY67632.1"/>
    <property type="molecule type" value="Genomic_DNA"/>
</dbReference>